<evidence type="ECO:0000256" key="5">
    <source>
        <dbReference type="ARBA" id="ARBA00023242"/>
    </source>
</evidence>
<evidence type="ECO:0000256" key="2">
    <source>
        <dbReference type="ARBA" id="ARBA00009418"/>
    </source>
</evidence>
<protein>
    <recommendedName>
        <fullName evidence="6">rRNA biogenesis protein RRP36</fullName>
    </recommendedName>
</protein>
<reference evidence="8 9" key="1">
    <citation type="submission" date="2024-01" db="EMBL/GenBank/DDBJ databases">
        <title>The genomes of 5 underutilized Papilionoideae crops provide insights into root nodulation and disease resistanc.</title>
        <authorList>
            <person name="Yuan L."/>
        </authorList>
    </citation>
    <scope>NUCLEOTIDE SEQUENCE [LARGE SCALE GENOMIC DNA]</scope>
    <source>
        <strain evidence="8">ZHUSHIDOU_FW_LH</strain>
        <tissue evidence="8">Leaf</tissue>
    </source>
</reference>
<dbReference type="InterPro" id="IPR009292">
    <property type="entry name" value="RRP36"/>
</dbReference>
<evidence type="ECO:0000256" key="3">
    <source>
        <dbReference type="ARBA" id="ARBA00022517"/>
    </source>
</evidence>
<feature type="compositionally biased region" description="Basic and acidic residues" evidence="7">
    <location>
        <begin position="317"/>
        <end position="334"/>
    </location>
</feature>
<feature type="region of interest" description="Disordered" evidence="7">
    <location>
        <begin position="140"/>
        <end position="171"/>
    </location>
</feature>
<evidence type="ECO:0000313" key="9">
    <source>
        <dbReference type="Proteomes" id="UP001372338"/>
    </source>
</evidence>
<accession>A0AAN9HMN9</accession>
<dbReference type="EMBL" id="JAYWIO010000008">
    <property type="protein sequence ID" value="KAK7244815.1"/>
    <property type="molecule type" value="Genomic_DNA"/>
</dbReference>
<dbReference type="GO" id="GO:0030686">
    <property type="term" value="C:90S preribosome"/>
    <property type="evidence" value="ECO:0007669"/>
    <property type="project" value="TreeGrafter"/>
</dbReference>
<comment type="subunit">
    <text evidence="6">Associates with 90S and pre-40S pre-ribosomal particles.</text>
</comment>
<comment type="subcellular location">
    <subcellularLocation>
        <location evidence="1 6">Nucleus</location>
        <location evidence="1 6">Nucleolus</location>
    </subcellularLocation>
</comment>
<dbReference type="PANTHER" id="PTHR21738:SF0">
    <property type="entry name" value="RIBOSOMAL RNA PROCESSING PROTEIN 36 HOMOLOG"/>
    <property type="match status" value="1"/>
</dbReference>
<keyword evidence="4 6" id="KW-0698">rRNA processing</keyword>
<comment type="function">
    <text evidence="6">Component of the 90S pre-ribosome involved in the maturation of rRNAs. Required for early cleavages of the pre-RNAs in the 40S ribosomal subunit maturation pathway.</text>
</comment>
<dbReference type="GO" id="GO:0000462">
    <property type="term" value="P:maturation of SSU-rRNA from tricistronic rRNA transcript (SSU-rRNA, 5.8S rRNA, LSU-rRNA)"/>
    <property type="evidence" value="ECO:0007669"/>
    <property type="project" value="TreeGrafter"/>
</dbReference>
<comment type="similarity">
    <text evidence="2 6">Belongs to the RRP36 family.</text>
</comment>
<sequence length="334" mass="39140">MVKVIEILYRGVLLVDILERHAWLHNKDKDKGSSSSRRARMRCHRHFPHHHRKTNASTHRKPITSPLHFAGIALFTFIRVLSHFLKFLRSKSGMEGSSETQYEKSKMDESSSSSSSEDEEELEKELADVTFEELQKARSNGAHAFFQKPNEDQKLKRANKNRPMEASSKKPVPAFREVVQAPKKVIRDPRFESLCGTLDTDGFRKRYNFLFESDLPAEKEALKKELKRYKDPEHIHAIEERLSWIDKQLKPGSAKHIDSKILANHKKKEREAAKQGKRPFYIKKSEIRKQRLIEKYKDLKSSGKLESFVEKRRRRNAAKDHKYMPYRRSGDSME</sequence>
<keyword evidence="9" id="KW-1185">Reference proteome</keyword>
<keyword evidence="3 6" id="KW-0690">Ribosome biogenesis</keyword>
<dbReference type="Pfam" id="PF06102">
    <property type="entry name" value="RRP36"/>
    <property type="match status" value="1"/>
</dbReference>
<evidence type="ECO:0000256" key="1">
    <source>
        <dbReference type="ARBA" id="ARBA00004604"/>
    </source>
</evidence>
<dbReference type="Proteomes" id="UP001372338">
    <property type="component" value="Unassembled WGS sequence"/>
</dbReference>
<comment type="caution">
    <text evidence="8">The sequence shown here is derived from an EMBL/GenBank/DDBJ whole genome shotgun (WGS) entry which is preliminary data.</text>
</comment>
<evidence type="ECO:0000256" key="6">
    <source>
        <dbReference type="RuleBase" id="RU368027"/>
    </source>
</evidence>
<evidence type="ECO:0000313" key="8">
    <source>
        <dbReference type="EMBL" id="KAK7244815.1"/>
    </source>
</evidence>
<dbReference type="GO" id="GO:0005730">
    <property type="term" value="C:nucleolus"/>
    <property type="evidence" value="ECO:0007669"/>
    <property type="project" value="UniProtKB-SubCell"/>
</dbReference>
<keyword evidence="5 6" id="KW-0539">Nucleus</keyword>
<dbReference type="AlphaFoldDB" id="A0AAN9HMN9"/>
<evidence type="ECO:0000256" key="7">
    <source>
        <dbReference type="SAM" id="MobiDB-lite"/>
    </source>
</evidence>
<keyword evidence="6" id="KW-0687">Ribonucleoprotein</keyword>
<organism evidence="8 9">
    <name type="scientific">Crotalaria pallida</name>
    <name type="common">Smooth rattlebox</name>
    <name type="synonym">Crotalaria striata</name>
    <dbReference type="NCBI Taxonomy" id="3830"/>
    <lineage>
        <taxon>Eukaryota</taxon>
        <taxon>Viridiplantae</taxon>
        <taxon>Streptophyta</taxon>
        <taxon>Embryophyta</taxon>
        <taxon>Tracheophyta</taxon>
        <taxon>Spermatophyta</taxon>
        <taxon>Magnoliopsida</taxon>
        <taxon>eudicotyledons</taxon>
        <taxon>Gunneridae</taxon>
        <taxon>Pentapetalae</taxon>
        <taxon>rosids</taxon>
        <taxon>fabids</taxon>
        <taxon>Fabales</taxon>
        <taxon>Fabaceae</taxon>
        <taxon>Papilionoideae</taxon>
        <taxon>50 kb inversion clade</taxon>
        <taxon>genistoids sensu lato</taxon>
        <taxon>core genistoids</taxon>
        <taxon>Crotalarieae</taxon>
        <taxon>Crotalaria</taxon>
    </lineage>
</organism>
<dbReference type="PANTHER" id="PTHR21738">
    <property type="entry name" value="RIBOSOMAL RNA PROCESSING PROTEIN 36 HOMOLOG"/>
    <property type="match status" value="1"/>
</dbReference>
<evidence type="ECO:0000256" key="4">
    <source>
        <dbReference type="ARBA" id="ARBA00022552"/>
    </source>
</evidence>
<name>A0AAN9HMN9_CROPI</name>
<proteinExistence type="inferred from homology"/>
<feature type="region of interest" description="Disordered" evidence="7">
    <location>
        <begin position="310"/>
        <end position="334"/>
    </location>
</feature>
<gene>
    <name evidence="8" type="ORF">RIF29_39642</name>
</gene>
<feature type="region of interest" description="Disordered" evidence="7">
    <location>
        <begin position="95"/>
        <end position="125"/>
    </location>
</feature>